<proteinExistence type="predicted"/>
<feature type="compositionally biased region" description="Basic and acidic residues" evidence="1">
    <location>
        <begin position="563"/>
        <end position="575"/>
    </location>
</feature>
<dbReference type="InterPro" id="IPR011042">
    <property type="entry name" value="6-blade_b-propeller_TolB-like"/>
</dbReference>
<dbReference type="AlphaFoldDB" id="A0A7S4L9A5"/>
<evidence type="ECO:0000256" key="1">
    <source>
        <dbReference type="SAM" id="MobiDB-lite"/>
    </source>
</evidence>
<gene>
    <name evidence="2" type="ORF">GTHE00462_LOCUS26161</name>
</gene>
<accession>A0A7S4L9A5</accession>
<sequence length="680" mass="76292">MGSSERRGRKGREWGGGARGSEEEKAREAGVPTSRHTGIQLLRMLPSRTVLLTVLHVSALATVGSFSCQSQVLGRRWMLPSTRSLLSPYHYSHRFCRKSFIAPFPCSDSQQRISVRAGSRDIDAVKEGVSFFPLPDIVRNKVDIEQAIAREDYQQAARLRDENQKMVSGDDFTRLQQELSEALLVEDYKRAAQLQQELLESLRARSSNPVKLDRIACLTREGQIFVVSPDGAERVSLADSSDSKTRYTMPVWSPSGDMVASIAFTGTALNSKVDSKQTLTVFQSRDGNSCFALSLSFSPYCLQWSKTGTNICYITRTHRKQSEIVSVDIFPRPREKELTRAKASGDRMKRSSDNMMQRSLCDGELLFFSHQLFPAEFPSDVLVHSGIDRQVFLLPTDPQLPRDPLVLSNNSGLFGTPQFHPLSDLVLFAEEVAPLSQPPRAKGSEEEEEGKNRLISQSFPRPVARDSFGVVGQLNSAWQRMQSAGQQQLVLASRRGRRKVLERLDASSSSFSFSPDGNSLAILERSAGKEKLSVLKFVWAGDLEETRCEDEVVISRVDEDGEQRREAAGRRRGADGEEEDEFDGEQERVIAFFWSPDSSKLLYLTARASDVKLYHKMQGMALRCRWNVFSIADGVCRTFPAFSPSTLFLDEVFPKFDLFANSFSLWSPDSNAFCYAGRMR</sequence>
<dbReference type="SUPFAM" id="SSF82171">
    <property type="entry name" value="DPP6 N-terminal domain-like"/>
    <property type="match status" value="1"/>
</dbReference>
<feature type="region of interest" description="Disordered" evidence="1">
    <location>
        <begin position="563"/>
        <end position="582"/>
    </location>
</feature>
<reference evidence="2" key="1">
    <citation type="submission" date="2021-01" db="EMBL/GenBank/DDBJ databases">
        <authorList>
            <person name="Corre E."/>
            <person name="Pelletier E."/>
            <person name="Niang G."/>
            <person name="Scheremetjew M."/>
            <person name="Finn R."/>
            <person name="Kale V."/>
            <person name="Holt S."/>
            <person name="Cochrane G."/>
            <person name="Meng A."/>
            <person name="Brown T."/>
            <person name="Cohen L."/>
        </authorList>
    </citation>
    <scope>NUCLEOTIDE SEQUENCE</scope>
    <source>
        <strain evidence="2">CCMP 2712</strain>
    </source>
</reference>
<dbReference type="EMBL" id="HBKN01033587">
    <property type="protein sequence ID" value="CAE2319229.1"/>
    <property type="molecule type" value="Transcribed_RNA"/>
</dbReference>
<protein>
    <submittedName>
        <fullName evidence="2">Uncharacterized protein</fullName>
    </submittedName>
</protein>
<name>A0A7S4L9A5_GUITH</name>
<dbReference type="Gene3D" id="2.120.10.30">
    <property type="entry name" value="TolB, C-terminal domain"/>
    <property type="match status" value="1"/>
</dbReference>
<evidence type="ECO:0000313" key="2">
    <source>
        <dbReference type="EMBL" id="CAE2319229.1"/>
    </source>
</evidence>
<feature type="region of interest" description="Disordered" evidence="1">
    <location>
        <begin position="1"/>
        <end position="33"/>
    </location>
</feature>
<feature type="region of interest" description="Disordered" evidence="1">
    <location>
        <begin position="436"/>
        <end position="456"/>
    </location>
</feature>
<organism evidence="2">
    <name type="scientific">Guillardia theta</name>
    <name type="common">Cryptophyte</name>
    <name type="synonym">Cryptomonas phi</name>
    <dbReference type="NCBI Taxonomy" id="55529"/>
    <lineage>
        <taxon>Eukaryota</taxon>
        <taxon>Cryptophyceae</taxon>
        <taxon>Pyrenomonadales</taxon>
        <taxon>Geminigeraceae</taxon>
        <taxon>Guillardia</taxon>
    </lineage>
</organism>